<organism evidence="2 3">
    <name type="scientific">Mycolicibacterium agri</name>
    <name type="common">Mycobacterium agri</name>
    <dbReference type="NCBI Taxonomy" id="36811"/>
    <lineage>
        <taxon>Bacteria</taxon>
        <taxon>Bacillati</taxon>
        <taxon>Actinomycetota</taxon>
        <taxon>Actinomycetes</taxon>
        <taxon>Mycobacteriales</taxon>
        <taxon>Mycobacteriaceae</taxon>
        <taxon>Mycolicibacterium</taxon>
    </lineage>
</organism>
<proteinExistence type="predicted"/>
<dbReference type="RefSeq" id="WP_163700808.1">
    <property type="nucleotide sequence ID" value="NZ_BLKS01000001.1"/>
</dbReference>
<evidence type="ECO:0000313" key="2">
    <source>
        <dbReference type="EMBL" id="GFG51961.1"/>
    </source>
</evidence>
<evidence type="ECO:0000256" key="1">
    <source>
        <dbReference type="SAM" id="MobiDB-lite"/>
    </source>
</evidence>
<sequence length="51" mass="5972">MSTVSDRESSPDPEGARDSFKEFIEERYGEWEREFGDDVNVRRTASFDPKN</sequence>
<evidence type="ECO:0000313" key="3">
    <source>
        <dbReference type="Proteomes" id="UP000465302"/>
    </source>
</evidence>
<dbReference type="EMBL" id="BLKS01000001">
    <property type="protein sequence ID" value="GFG51961.1"/>
    <property type="molecule type" value="Genomic_DNA"/>
</dbReference>
<feature type="region of interest" description="Disordered" evidence="1">
    <location>
        <begin position="1"/>
        <end position="21"/>
    </location>
</feature>
<accession>A0A7I9W2P1</accession>
<dbReference type="Proteomes" id="UP000465302">
    <property type="component" value="Unassembled WGS sequence"/>
</dbReference>
<protein>
    <submittedName>
        <fullName evidence="2">Uncharacterized protein</fullName>
    </submittedName>
</protein>
<name>A0A7I9W2P1_MYCAG</name>
<comment type="caution">
    <text evidence="2">The sequence shown here is derived from an EMBL/GenBank/DDBJ whole genome shotgun (WGS) entry which is preliminary data.</text>
</comment>
<reference evidence="2 3" key="1">
    <citation type="journal article" date="2019" name="Emerg. Microbes Infect.">
        <title>Comprehensive subspecies identification of 175 nontuberculous mycobacteria species based on 7547 genomic profiles.</title>
        <authorList>
            <person name="Matsumoto Y."/>
            <person name="Kinjo T."/>
            <person name="Motooka D."/>
            <person name="Nabeya D."/>
            <person name="Jung N."/>
            <person name="Uechi K."/>
            <person name="Horii T."/>
            <person name="Iida T."/>
            <person name="Fujita J."/>
            <person name="Nakamura S."/>
        </authorList>
    </citation>
    <scope>NUCLEOTIDE SEQUENCE [LARGE SCALE GENOMIC DNA]</scope>
    <source>
        <strain evidence="2 3">JCM 6377</strain>
    </source>
</reference>
<dbReference type="AlphaFoldDB" id="A0A7I9W2P1"/>
<gene>
    <name evidence="2" type="ORF">MAGR_34020</name>
</gene>